<evidence type="ECO:0000256" key="1">
    <source>
        <dbReference type="SAM" id="Phobius"/>
    </source>
</evidence>
<sequence length="201" mass="22796">MLHMRKLLIFIGIIGIIETSMFVLVTALVSHDSKPNENLRPIVCIVNYNNFVQLSGSWGAEEVHTENSTVNLLLNYIDYANSFSEFNEKYPTVTISTSGKAISESTFGDVGRNKFGELNYPTSNFAAEHRVHHVDIINSYLSKCLTYFVRVNIGIGFKKEDTKLFLIPYINGILRSHGNYERYLDIGFSIDTITFNPRKGK</sequence>
<reference evidence="2" key="2">
    <citation type="submission" date="2023-03" db="EMBL/GenBank/DDBJ databases">
        <authorList>
            <person name="Inwood S.N."/>
            <person name="Skelly J.G."/>
            <person name="Guhlin J."/>
            <person name="Harrop T.W.R."/>
            <person name="Goldson S.G."/>
            <person name="Dearden P.K."/>
        </authorList>
    </citation>
    <scope>NUCLEOTIDE SEQUENCE</scope>
    <source>
        <strain evidence="2">Irish</strain>
        <tissue evidence="2">Whole body</tissue>
    </source>
</reference>
<accession>A0AA39C8T8</accession>
<proteinExistence type="predicted"/>
<keyword evidence="1" id="KW-1133">Transmembrane helix</keyword>
<protein>
    <submittedName>
        <fullName evidence="2">Uncharacterized protein</fullName>
    </submittedName>
</protein>
<dbReference type="AlphaFoldDB" id="A0AA39C8T8"/>
<keyword evidence="3" id="KW-1185">Reference proteome</keyword>
<reference evidence="2" key="1">
    <citation type="journal article" date="2023" name="bioRxiv">
        <title>Scaffold-level genome assemblies of two parasitoid biocontrol wasps reveal the parthenogenesis mechanism and an associated novel virus.</title>
        <authorList>
            <person name="Inwood S."/>
            <person name="Skelly J."/>
            <person name="Guhlin J."/>
            <person name="Harrop T."/>
            <person name="Goldson S."/>
            <person name="Dearden P."/>
        </authorList>
    </citation>
    <scope>NUCLEOTIDE SEQUENCE</scope>
    <source>
        <strain evidence="2">Irish</strain>
        <tissue evidence="2">Whole body</tissue>
    </source>
</reference>
<keyword evidence="1" id="KW-0472">Membrane</keyword>
<comment type="caution">
    <text evidence="2">The sequence shown here is derived from an EMBL/GenBank/DDBJ whole genome shotgun (WGS) entry which is preliminary data.</text>
</comment>
<name>A0AA39C8T8_9HYME</name>
<dbReference type="EMBL" id="JAQQBS010001423">
    <property type="protein sequence ID" value="KAK0160015.1"/>
    <property type="molecule type" value="Genomic_DNA"/>
</dbReference>
<dbReference type="Proteomes" id="UP001168990">
    <property type="component" value="Unassembled WGS sequence"/>
</dbReference>
<evidence type="ECO:0000313" key="2">
    <source>
        <dbReference type="EMBL" id="KAK0160015.1"/>
    </source>
</evidence>
<gene>
    <name evidence="2" type="ORF">PV328_007463</name>
</gene>
<keyword evidence="1" id="KW-0812">Transmembrane</keyword>
<evidence type="ECO:0000313" key="3">
    <source>
        <dbReference type="Proteomes" id="UP001168990"/>
    </source>
</evidence>
<organism evidence="2 3">
    <name type="scientific">Microctonus aethiopoides</name>
    <dbReference type="NCBI Taxonomy" id="144406"/>
    <lineage>
        <taxon>Eukaryota</taxon>
        <taxon>Metazoa</taxon>
        <taxon>Ecdysozoa</taxon>
        <taxon>Arthropoda</taxon>
        <taxon>Hexapoda</taxon>
        <taxon>Insecta</taxon>
        <taxon>Pterygota</taxon>
        <taxon>Neoptera</taxon>
        <taxon>Endopterygota</taxon>
        <taxon>Hymenoptera</taxon>
        <taxon>Apocrita</taxon>
        <taxon>Ichneumonoidea</taxon>
        <taxon>Braconidae</taxon>
        <taxon>Euphorinae</taxon>
        <taxon>Microctonus</taxon>
    </lineage>
</organism>
<feature type="transmembrane region" description="Helical" evidence="1">
    <location>
        <begin position="7"/>
        <end position="29"/>
    </location>
</feature>